<proteinExistence type="predicted"/>
<comment type="caution">
    <text evidence="2">The sequence shown here is derived from an EMBL/GenBank/DDBJ whole genome shotgun (WGS) entry which is preliminary data.</text>
</comment>
<dbReference type="Proteomes" id="UP000288892">
    <property type="component" value="Unassembled WGS sequence"/>
</dbReference>
<evidence type="ECO:0000256" key="1">
    <source>
        <dbReference type="SAM" id="Coils"/>
    </source>
</evidence>
<gene>
    <name evidence="2" type="ORF">VU01_10661</name>
</gene>
<keyword evidence="1" id="KW-0175">Coiled coil</keyword>
<sequence>MGIIIGTGERDTEEEPEPVHLCLSQTTSEKIMKPDKPEEPYKDKYSLLENLRESFSDPSLSQDILRENGCALAEEYTAILQQLARFAEVSDTTQRKLLNADLKIQEQQEELKKKNARLEREIAEHIELRRQLQQRTDELTVTNNR</sequence>
<accession>A0A444JFM2</accession>
<dbReference type="AlphaFoldDB" id="A0A444JFM2"/>
<reference evidence="2 3" key="1">
    <citation type="submission" date="2017-01" db="EMBL/GenBank/DDBJ databases">
        <title>The cable genome- insights into the physiology and evolution of filamentous bacteria capable of sulfide oxidation via long distance electron transfer.</title>
        <authorList>
            <person name="Schreiber L."/>
            <person name="Bjerg J.T."/>
            <person name="Boggild A."/>
            <person name="Van De Vossenberg J."/>
            <person name="Meysman F."/>
            <person name="Nielsen L.P."/>
            <person name="Schramm A."/>
            <person name="Kjeldsen K.U."/>
        </authorList>
    </citation>
    <scope>NUCLEOTIDE SEQUENCE [LARGE SCALE GENOMIC DNA]</scope>
    <source>
        <strain evidence="2">A5</strain>
    </source>
</reference>
<name>A0A444JFM2_9BACT</name>
<evidence type="ECO:0000313" key="3">
    <source>
        <dbReference type="Proteomes" id="UP000288892"/>
    </source>
</evidence>
<keyword evidence="3" id="KW-1185">Reference proteome</keyword>
<feature type="coiled-coil region" evidence="1">
    <location>
        <begin position="90"/>
        <end position="138"/>
    </location>
</feature>
<organism evidence="2 3">
    <name type="scientific">Candidatus Electrothrix marina</name>
    <dbReference type="NCBI Taxonomy" id="1859130"/>
    <lineage>
        <taxon>Bacteria</taxon>
        <taxon>Pseudomonadati</taxon>
        <taxon>Thermodesulfobacteriota</taxon>
        <taxon>Desulfobulbia</taxon>
        <taxon>Desulfobulbales</taxon>
        <taxon>Desulfobulbaceae</taxon>
        <taxon>Candidatus Electrothrix</taxon>
    </lineage>
</organism>
<feature type="non-terminal residue" evidence="2">
    <location>
        <position position="145"/>
    </location>
</feature>
<evidence type="ECO:0000313" key="2">
    <source>
        <dbReference type="EMBL" id="RWX51894.1"/>
    </source>
</evidence>
<protein>
    <submittedName>
        <fullName evidence="2">Uncharacterized protein</fullName>
    </submittedName>
</protein>
<dbReference type="EMBL" id="MTKS01000066">
    <property type="protein sequence ID" value="RWX51894.1"/>
    <property type="molecule type" value="Genomic_DNA"/>
</dbReference>